<keyword evidence="1" id="KW-0732">Signal</keyword>
<dbReference type="STRING" id="435880.SAMN04487988_101484"/>
<evidence type="ECO:0000256" key="1">
    <source>
        <dbReference type="SAM" id="SignalP"/>
    </source>
</evidence>
<dbReference type="AlphaFoldDB" id="A0A1I2PFM7"/>
<feature type="signal peptide" evidence="1">
    <location>
        <begin position="1"/>
        <end position="19"/>
    </location>
</feature>
<feature type="domain" description="DUF6265" evidence="2">
    <location>
        <begin position="40"/>
        <end position="146"/>
    </location>
</feature>
<feature type="chain" id="PRO_5011583616" description="DUF6265 domain-containing protein" evidence="1">
    <location>
        <begin position="20"/>
        <end position="165"/>
    </location>
</feature>
<dbReference type="RefSeq" id="WP_092788637.1">
    <property type="nucleotide sequence ID" value="NZ_FOPC01000001.1"/>
</dbReference>
<evidence type="ECO:0000313" key="4">
    <source>
        <dbReference type="Proteomes" id="UP000199642"/>
    </source>
</evidence>
<reference evidence="4" key="1">
    <citation type="submission" date="2016-10" db="EMBL/GenBank/DDBJ databases">
        <authorList>
            <person name="Varghese N."/>
            <person name="Submissions S."/>
        </authorList>
    </citation>
    <scope>NUCLEOTIDE SEQUENCE [LARGE SCALE GENOMIC DNA]</scope>
    <source>
        <strain evidence="4">DSM 19315</strain>
    </source>
</reference>
<dbReference type="Pfam" id="PF19780">
    <property type="entry name" value="DUF6265"/>
    <property type="match status" value="1"/>
</dbReference>
<gene>
    <name evidence="3" type="ORF">SAMN04487988_101484</name>
</gene>
<protein>
    <recommendedName>
        <fullName evidence="2">DUF6265 domain-containing protein</fullName>
    </recommendedName>
</protein>
<keyword evidence="4" id="KW-1185">Reference proteome</keyword>
<dbReference type="OrthoDB" id="7567258at2"/>
<dbReference type="Proteomes" id="UP000199642">
    <property type="component" value="Unassembled WGS sequence"/>
</dbReference>
<dbReference type="InterPro" id="IPR046232">
    <property type="entry name" value="DUF6265"/>
</dbReference>
<sequence>MKNLFTTALLFFLIFPAHAQKVRNLSEGNSPGSARVENFSWLVGYWSGPGLGGECEEVWLPPVDGHMIGTFRFWSEGKLVFSEFMHLIQDGESVTLKLKHFNPDLSGWEEKEKWTTFSLIELGKEKAKFDGLTMERKGEELVIWVDLGEKGEPKLEKFTYRKKAL</sequence>
<proteinExistence type="predicted"/>
<organism evidence="3 4">
    <name type="scientific">Algoriphagus hitonicola</name>
    <dbReference type="NCBI Taxonomy" id="435880"/>
    <lineage>
        <taxon>Bacteria</taxon>
        <taxon>Pseudomonadati</taxon>
        <taxon>Bacteroidota</taxon>
        <taxon>Cytophagia</taxon>
        <taxon>Cytophagales</taxon>
        <taxon>Cyclobacteriaceae</taxon>
        <taxon>Algoriphagus</taxon>
    </lineage>
</organism>
<evidence type="ECO:0000259" key="2">
    <source>
        <dbReference type="Pfam" id="PF19780"/>
    </source>
</evidence>
<accession>A0A1I2PFM7</accession>
<name>A0A1I2PFM7_9BACT</name>
<evidence type="ECO:0000313" key="3">
    <source>
        <dbReference type="EMBL" id="SFG12221.1"/>
    </source>
</evidence>
<dbReference type="EMBL" id="FOPC01000001">
    <property type="protein sequence ID" value="SFG12221.1"/>
    <property type="molecule type" value="Genomic_DNA"/>
</dbReference>